<evidence type="ECO:0000256" key="6">
    <source>
        <dbReference type="ARBA" id="ARBA00022837"/>
    </source>
</evidence>
<dbReference type="GO" id="GO:0012505">
    <property type="term" value="C:endomembrane system"/>
    <property type="evidence" value="ECO:0007669"/>
    <property type="project" value="UniProtKB-ARBA"/>
</dbReference>
<dbReference type="InterPro" id="IPR002884">
    <property type="entry name" value="P_dom"/>
</dbReference>
<dbReference type="PROSITE" id="PS00137">
    <property type="entry name" value="SUBTILASE_HIS"/>
    <property type="match status" value="1"/>
</dbReference>
<dbReference type="InterPro" id="IPR000209">
    <property type="entry name" value="Peptidase_S8/S53_dom"/>
</dbReference>
<keyword evidence="6" id="KW-0106">Calcium</keyword>
<dbReference type="EMBL" id="CP021067">
    <property type="protein sequence ID" value="AWG29261.1"/>
    <property type="molecule type" value="Genomic_DNA"/>
</dbReference>
<dbReference type="Gene3D" id="3.40.50.200">
    <property type="entry name" value="Peptidase S8/S53 domain"/>
    <property type="match status" value="1"/>
</dbReference>
<dbReference type="PANTHER" id="PTHR42884">
    <property type="entry name" value="PROPROTEIN CONVERTASE SUBTILISIN/KEXIN-RELATED"/>
    <property type="match status" value="1"/>
</dbReference>
<evidence type="ECO:0000256" key="2">
    <source>
        <dbReference type="ARBA" id="ARBA00022670"/>
    </source>
</evidence>
<dbReference type="PANTHER" id="PTHR42884:SF14">
    <property type="entry name" value="NEUROENDOCRINE CONVERTASE 1"/>
    <property type="match status" value="1"/>
</dbReference>
<keyword evidence="4 8" id="KW-0378">Hydrolase</keyword>
<dbReference type="GO" id="GO:0016485">
    <property type="term" value="P:protein processing"/>
    <property type="evidence" value="ECO:0007669"/>
    <property type="project" value="TreeGrafter"/>
</dbReference>
<sequence length="646" mass="67574">MTLNSFIPCGGVSQKMQTTPWAIDGTGAPNRYAKAGRANALANRGFRRFVCAALVGSAMLAGCNGDSDSVNSNSANQPSLVQYQWHLQNTGQSAFAKAAGTPGFDLDVASLFAQGETGTGVRVLVLDDGLDIHHPDLKDRIDSSMLYNFEANANSGDPTPLNNDAHGTTIGGIIGATGIGVRGVAPRVTLGGARYLCKACDTTKNKLDAFGAASFSANADIINASFGIDSTTRVEQFNPDDSTNQNVLAARLLEKGRQGKGVVLVKAAGNDYIGIEGSTEGQCTAGVSCGNANYDPQNTMPQTIVVAAVNALGKKSSYSSASSAVLVSGFGGEWGNQRAADWNGVFDPGPAILTTDLAGCGRGDVRAGNADAPLPSNLDGYNPFDDPGSSVARSLNPSCNYTAKMNGTSAATPTVAGVVALMLHANPNLTWRDVRAILMKTARRIDSTRQASVMPLPDGESYTPEPTWTQNHAGFWFDNWYGFGLVDAAAAVSMARNYTTYLTGPMKSVKEVAMGNGCGGKDFGACGDSIPVGVANGYPISIQISDDLATIEAVQLTVHLGQARMSNMAIELISPSKTRSVLLNAYSGLYNTPDDVFYLTLASNAFNGESAKGTWTLKLIDVGQSDPPTKLEPVKFKLATLNVMGH</sequence>
<dbReference type="PROSITE" id="PS51892">
    <property type="entry name" value="SUBTILASE"/>
    <property type="match status" value="1"/>
</dbReference>
<dbReference type="GO" id="GO:0004252">
    <property type="term" value="F:serine-type endopeptidase activity"/>
    <property type="evidence" value="ECO:0007669"/>
    <property type="project" value="UniProtKB-UniRule"/>
</dbReference>
<dbReference type="InterPro" id="IPR015500">
    <property type="entry name" value="Peptidase_S8_subtilisin-rel"/>
</dbReference>
<comment type="similarity">
    <text evidence="1">Belongs to the peptidase S8 family. Furin subfamily.</text>
</comment>
<dbReference type="Pfam" id="PF01483">
    <property type="entry name" value="P_proprotein"/>
    <property type="match status" value="1"/>
</dbReference>
<dbReference type="Pfam" id="PF00082">
    <property type="entry name" value="Peptidase_S8"/>
    <property type="match status" value="1"/>
</dbReference>
<dbReference type="Proteomes" id="UP000244809">
    <property type="component" value="Chromosome 1"/>
</dbReference>
<feature type="active site" description="Charge relay system" evidence="7 8">
    <location>
        <position position="166"/>
    </location>
</feature>
<dbReference type="GO" id="GO:0016020">
    <property type="term" value="C:membrane"/>
    <property type="evidence" value="ECO:0007669"/>
    <property type="project" value="TreeGrafter"/>
</dbReference>
<evidence type="ECO:0000259" key="9">
    <source>
        <dbReference type="PROSITE" id="PS51829"/>
    </source>
</evidence>
<dbReference type="SUPFAM" id="SSF49785">
    <property type="entry name" value="Galactose-binding domain-like"/>
    <property type="match status" value="1"/>
</dbReference>
<evidence type="ECO:0000256" key="7">
    <source>
        <dbReference type="PIRSR" id="PIRSR615500-1"/>
    </source>
</evidence>
<evidence type="ECO:0000313" key="10">
    <source>
        <dbReference type="EMBL" id="AWG29261.1"/>
    </source>
</evidence>
<dbReference type="InterPro" id="IPR023828">
    <property type="entry name" value="Peptidase_S8_Ser-AS"/>
</dbReference>
<dbReference type="InterPro" id="IPR008979">
    <property type="entry name" value="Galactose-bd-like_sf"/>
</dbReference>
<dbReference type="InterPro" id="IPR036852">
    <property type="entry name" value="Peptidase_S8/S53_dom_sf"/>
</dbReference>
<protein>
    <submittedName>
        <fullName evidence="10">Peptidase S8 and S53 subtilisin kexin sedolisin</fullName>
    </submittedName>
</protein>
<feature type="active site" description="Charge relay system" evidence="7 8">
    <location>
        <position position="409"/>
    </location>
</feature>
<feature type="active site" description="Charge relay system" evidence="7 8">
    <location>
        <position position="127"/>
    </location>
</feature>
<evidence type="ECO:0000256" key="3">
    <source>
        <dbReference type="ARBA" id="ARBA00022729"/>
    </source>
</evidence>
<proteinExistence type="inferred from homology"/>
<dbReference type="Gene3D" id="2.60.120.260">
    <property type="entry name" value="Galactose-binding domain-like"/>
    <property type="match status" value="1"/>
</dbReference>
<dbReference type="CDD" id="cd04059">
    <property type="entry name" value="Peptidases_S8_Protein_convertases_Kexins_Furin-like"/>
    <property type="match status" value="1"/>
</dbReference>
<dbReference type="InterPro" id="IPR022398">
    <property type="entry name" value="Peptidase_S8_His-AS"/>
</dbReference>
<dbReference type="InterPro" id="IPR034182">
    <property type="entry name" value="Kexin/furin"/>
</dbReference>
<dbReference type="PRINTS" id="PR00723">
    <property type="entry name" value="SUBTILISIN"/>
</dbReference>
<evidence type="ECO:0000256" key="1">
    <source>
        <dbReference type="ARBA" id="ARBA00005325"/>
    </source>
</evidence>
<keyword evidence="2 8" id="KW-0645">Protease</keyword>
<gene>
    <name evidence="10" type="ORF">B9Z07_10590</name>
</gene>
<feature type="domain" description="P/Homo B" evidence="9">
    <location>
        <begin position="503"/>
        <end position="646"/>
    </location>
</feature>
<organism evidence="10 11">
    <name type="scientific">Burkholderia cenocepacia</name>
    <dbReference type="NCBI Taxonomy" id="95486"/>
    <lineage>
        <taxon>Bacteria</taxon>
        <taxon>Pseudomonadati</taxon>
        <taxon>Pseudomonadota</taxon>
        <taxon>Betaproteobacteria</taxon>
        <taxon>Burkholderiales</taxon>
        <taxon>Burkholderiaceae</taxon>
        <taxon>Burkholderia</taxon>
        <taxon>Burkholderia cepacia complex</taxon>
    </lineage>
</organism>
<dbReference type="SUPFAM" id="SSF52743">
    <property type="entry name" value="Subtilisin-like"/>
    <property type="match status" value="1"/>
</dbReference>
<keyword evidence="5 8" id="KW-0720">Serine protease</keyword>
<accession>A0AAD0NCP6</accession>
<keyword evidence="3" id="KW-0732">Signal</keyword>
<evidence type="ECO:0000256" key="5">
    <source>
        <dbReference type="ARBA" id="ARBA00022825"/>
    </source>
</evidence>
<evidence type="ECO:0000256" key="4">
    <source>
        <dbReference type="ARBA" id="ARBA00022801"/>
    </source>
</evidence>
<name>A0AAD0NCP6_9BURK</name>
<reference evidence="10 11" key="1">
    <citation type="submission" date="2017-04" db="EMBL/GenBank/DDBJ databases">
        <title>Complete genome sequence of Burkholderia cenocepacia PC184 Midwest clone.</title>
        <authorList>
            <person name="Mulks M.H."/>
            <person name="Cooper V.S."/>
        </authorList>
    </citation>
    <scope>NUCLEOTIDE SEQUENCE [LARGE SCALE GENOMIC DNA]</scope>
    <source>
        <strain evidence="10 11">PC184 Mulks</strain>
    </source>
</reference>
<dbReference type="GO" id="GO:0005737">
    <property type="term" value="C:cytoplasm"/>
    <property type="evidence" value="ECO:0007669"/>
    <property type="project" value="UniProtKB-ARBA"/>
</dbReference>
<dbReference type="AlphaFoldDB" id="A0AAD0NCP6"/>
<evidence type="ECO:0000313" key="11">
    <source>
        <dbReference type="Proteomes" id="UP000244809"/>
    </source>
</evidence>
<dbReference type="PROSITE" id="PS00138">
    <property type="entry name" value="SUBTILASE_SER"/>
    <property type="match status" value="1"/>
</dbReference>
<dbReference type="PROSITE" id="PS51829">
    <property type="entry name" value="P_HOMO_B"/>
    <property type="match status" value="1"/>
</dbReference>
<evidence type="ECO:0000256" key="8">
    <source>
        <dbReference type="PROSITE-ProRule" id="PRU01240"/>
    </source>
</evidence>